<evidence type="ECO:0000313" key="5">
    <source>
        <dbReference type="Proteomes" id="UP000076717"/>
    </source>
</evidence>
<dbReference type="Proteomes" id="UP000076717">
    <property type="component" value="Unassembled WGS sequence"/>
</dbReference>
<dbReference type="OrthoDB" id="3186544at2"/>
<dbReference type="RefSeq" id="WP_068210964.1">
    <property type="nucleotide sequence ID" value="NZ_CP047186.1"/>
</dbReference>
<dbReference type="InterPro" id="IPR036388">
    <property type="entry name" value="WH-like_DNA-bd_sf"/>
</dbReference>
<evidence type="ECO:0000313" key="4">
    <source>
        <dbReference type="EMBL" id="QHC55694.1"/>
    </source>
</evidence>
<evidence type="ECO:0000313" key="6">
    <source>
        <dbReference type="Proteomes" id="UP000465031"/>
    </source>
</evidence>
<evidence type="ECO:0000256" key="1">
    <source>
        <dbReference type="SAM" id="MobiDB-lite"/>
    </source>
</evidence>
<dbReference type="AlphaFoldDB" id="A0A162J240"/>
<evidence type="ECO:0000313" key="3">
    <source>
        <dbReference type="EMBL" id="KZX21077.1"/>
    </source>
</evidence>
<sequence length="195" mass="21062">MSVRDGLLALLTLGPAYGLQLHAELLDRAAHRRRVNVGQIYSTLERLRERGLVVAAGANDDGLPLHALTDEGRAEALAWLSGEGASPEEDWDDVLDRILLASSLSEADPTAVLDAYERSTRTEPAEESADEHPQRRLAAVAAQVREEALRRLLDAARDELSASGPSRGVRGFALERPRRGRRAAARDETGTGAVA</sequence>
<reference evidence="6" key="3">
    <citation type="submission" date="2019-12" db="EMBL/GenBank/DDBJ databases">
        <title>Complete and draft genome sequences of new strains and members of some known species of the genus Rathayibacter isolated from plants.</title>
        <authorList>
            <person name="Tarlachkov S.V."/>
            <person name="Starodumova I.P."/>
            <person name="Dorofeeva L.V."/>
            <person name="Prisyazhnaya N.V."/>
            <person name="Leyn S."/>
            <person name="Zlamal J."/>
            <person name="Elan M."/>
            <person name="Osterman A.L."/>
            <person name="Nadler S."/>
            <person name="Subbotin S.A."/>
            <person name="Evtushenko L.I."/>
        </authorList>
    </citation>
    <scope>NUCLEOTIDE SEQUENCE [LARGE SCALE GENOMIC DNA]</scope>
    <source>
        <strain evidence="6">VKM Ac-2761</strain>
    </source>
</reference>
<dbReference type="EMBL" id="CP047186">
    <property type="protein sequence ID" value="QHC55694.1"/>
    <property type="molecule type" value="Genomic_DNA"/>
</dbReference>
<dbReference type="SUPFAM" id="SSF46785">
    <property type="entry name" value="Winged helix' DNA-binding domain"/>
    <property type="match status" value="1"/>
</dbReference>
<dbReference type="InterPro" id="IPR005149">
    <property type="entry name" value="Tscrpt_reg_PadR_N"/>
</dbReference>
<dbReference type="PATRIC" id="fig|1671680.3.peg.1895"/>
<organism evidence="3 5">
    <name type="scientific">Rathayibacter tanaceti</name>
    <dbReference type="NCBI Taxonomy" id="1671680"/>
    <lineage>
        <taxon>Bacteria</taxon>
        <taxon>Bacillati</taxon>
        <taxon>Actinomycetota</taxon>
        <taxon>Actinomycetes</taxon>
        <taxon>Micrococcales</taxon>
        <taxon>Microbacteriaceae</taxon>
        <taxon>Rathayibacter</taxon>
    </lineage>
</organism>
<feature type="region of interest" description="Disordered" evidence="1">
    <location>
        <begin position="159"/>
        <end position="195"/>
    </location>
</feature>
<proteinExistence type="predicted"/>
<keyword evidence="5" id="KW-1185">Reference proteome</keyword>
<dbReference type="Pfam" id="PF03551">
    <property type="entry name" value="PadR"/>
    <property type="match status" value="1"/>
</dbReference>
<reference evidence="3 5" key="1">
    <citation type="submission" date="2015-08" db="EMBL/GenBank/DDBJ databases">
        <title>Draft Genome Sequence of Rathayibacter sp. Strain VKM Ac-2596 Isolated from Leaf Gall Induced by Plant-Parasitic Nematodes.</title>
        <authorList>
            <person name="Vasilenko O.V."/>
            <person name="Starodumova I.P."/>
            <person name="Tarlachkov S.V."/>
            <person name="Dorofeeva L.V."/>
            <person name="Evtushenko L.I."/>
        </authorList>
    </citation>
    <scope>NUCLEOTIDE SEQUENCE [LARGE SCALE GENOMIC DNA]</scope>
    <source>
        <strain evidence="3 5">VKM Ac-2596</strain>
    </source>
</reference>
<dbReference type="EMBL" id="LIIN01000055">
    <property type="protein sequence ID" value="KZX21077.1"/>
    <property type="molecule type" value="Genomic_DNA"/>
</dbReference>
<accession>A0A162J240</accession>
<evidence type="ECO:0000259" key="2">
    <source>
        <dbReference type="Pfam" id="PF03551"/>
    </source>
</evidence>
<reference evidence="4" key="2">
    <citation type="submission" date="2019-12" db="EMBL/GenBank/DDBJ databases">
        <title>Complete and Draft Genome Sequences of New Strains and Members of Some Known Species of the Genus Rathayibacter isolated from Plants.</title>
        <authorList>
            <person name="Tarlachkov S.V."/>
            <person name="Starodumova I.P."/>
            <person name="Dorofeeva L.V."/>
            <person name="Prisyazhnaya N.V."/>
            <person name="Leyn S.A."/>
            <person name="Zlamal J.E."/>
            <person name="Elane M.L."/>
            <person name="Osterman A.L."/>
            <person name="Nadler S.A."/>
            <person name="Subbotin S.A."/>
            <person name="Evtushenko L.I."/>
        </authorList>
    </citation>
    <scope>NUCLEOTIDE SEQUENCE</scope>
    <source>
        <strain evidence="4">VKM Ac-2761</strain>
    </source>
</reference>
<feature type="domain" description="Transcription regulator PadR N-terminal" evidence="2">
    <location>
        <begin position="7"/>
        <end position="75"/>
    </location>
</feature>
<dbReference type="Gene3D" id="1.10.10.10">
    <property type="entry name" value="Winged helix-like DNA-binding domain superfamily/Winged helix DNA-binding domain"/>
    <property type="match status" value="1"/>
</dbReference>
<protein>
    <submittedName>
        <fullName evidence="4">PadR family transcriptional regulator</fullName>
    </submittedName>
    <submittedName>
        <fullName evidence="3">Transcriptional regulator PadR-like family protein</fullName>
    </submittedName>
</protein>
<gene>
    <name evidence="3" type="ORF">ACH61_01779</name>
    <name evidence="4" type="ORF">GSU10_08660</name>
</gene>
<dbReference type="Proteomes" id="UP000465031">
    <property type="component" value="Chromosome"/>
</dbReference>
<dbReference type="KEGG" id="rte:GSU10_08660"/>
<dbReference type="InterPro" id="IPR036390">
    <property type="entry name" value="WH_DNA-bd_sf"/>
</dbReference>
<name>A0A162J240_9MICO</name>